<feature type="domain" description="3-hydroxyisobutyrate dehydrogenase-like NAD-binding" evidence="6">
    <location>
        <begin position="158"/>
        <end position="272"/>
    </location>
</feature>
<dbReference type="PIRSF" id="PIRSF000103">
    <property type="entry name" value="HIBADH"/>
    <property type="match status" value="1"/>
</dbReference>
<sequence>MAQNLQKYLAADNRPPLRVWNRTLSKCQSIVDLGAILESDGPAVLAQRCDIIFSMVFDDDALRALVDVIVGANKRPNLMFIDCSTVYPTTTKECAEKMKANGVRYLSCPMFGRPDAALAKMLVGSLAGAPADKVEVRPYLDAMTRGVIDVGNEPHMANAEKLVGNFIILSAIEVLAEAQTLAEKAGLSRQNVMDFVDTMLPVPVFQGYGSRMANDDFQITDTKAGFPVRGGLKDATYMKRLATEADAKLPILDVAINHMQKQKENGRDELDWGSLVLSVREESGLSGDAPK</sequence>
<reference evidence="7" key="1">
    <citation type="submission" date="2020-05" db="EMBL/GenBank/DDBJ databases">
        <title>Phylogenomic resolution of chytrid fungi.</title>
        <authorList>
            <person name="Stajich J.E."/>
            <person name="Amses K."/>
            <person name="Simmons R."/>
            <person name="Seto K."/>
            <person name="Myers J."/>
            <person name="Bonds A."/>
            <person name="Quandt C.A."/>
            <person name="Barry K."/>
            <person name="Liu P."/>
            <person name="Grigoriev I."/>
            <person name="Longcore J.E."/>
            <person name="James T.Y."/>
        </authorList>
    </citation>
    <scope>NUCLEOTIDE SEQUENCE</scope>
    <source>
        <strain evidence="7">JEL0318</strain>
    </source>
</reference>
<accession>A0AAD5S7S3</accession>
<dbReference type="Pfam" id="PF14833">
    <property type="entry name" value="NAD_binding_11"/>
    <property type="match status" value="1"/>
</dbReference>
<comment type="similarity">
    <text evidence="1">Belongs to the HIBADH-related family. NP60 subfamily.</text>
</comment>
<evidence type="ECO:0000256" key="3">
    <source>
        <dbReference type="ARBA" id="ARBA00023027"/>
    </source>
</evidence>
<proteinExistence type="inferred from homology"/>
<evidence type="ECO:0000256" key="1">
    <source>
        <dbReference type="ARBA" id="ARBA00007598"/>
    </source>
</evidence>
<evidence type="ECO:0000313" key="7">
    <source>
        <dbReference type="EMBL" id="KAJ3046596.1"/>
    </source>
</evidence>
<dbReference type="InterPro" id="IPR051265">
    <property type="entry name" value="HIBADH-related_NP60_sf"/>
</dbReference>
<dbReference type="InterPro" id="IPR008927">
    <property type="entry name" value="6-PGluconate_DH-like_C_sf"/>
</dbReference>
<evidence type="ECO:0000256" key="4">
    <source>
        <dbReference type="PIRSR" id="PIRSR000103-1"/>
    </source>
</evidence>
<dbReference type="PANTHER" id="PTHR43580:SF8">
    <property type="entry name" value="6-PHOSPHOGLUCONATE DEHYDROGENASE NADP-BINDING DOMAIN-CONTAINING PROTEIN-RELATED"/>
    <property type="match status" value="1"/>
</dbReference>
<protein>
    <recommendedName>
        <fullName evidence="9">6-phosphogluconate dehydrogenase</fullName>
    </recommendedName>
</protein>
<keyword evidence="2" id="KW-0560">Oxidoreductase</keyword>
<dbReference type="InterPro" id="IPR013328">
    <property type="entry name" value="6PGD_dom2"/>
</dbReference>
<name>A0AAD5S7S3_9FUNG</name>
<dbReference type="SUPFAM" id="SSF48179">
    <property type="entry name" value="6-phosphogluconate dehydrogenase C-terminal domain-like"/>
    <property type="match status" value="1"/>
</dbReference>
<dbReference type="PANTHER" id="PTHR43580">
    <property type="entry name" value="OXIDOREDUCTASE GLYR1-RELATED"/>
    <property type="match status" value="1"/>
</dbReference>
<comment type="caution">
    <text evidence="7">The sequence shown here is derived from an EMBL/GenBank/DDBJ whole genome shotgun (WGS) entry which is preliminary data.</text>
</comment>
<keyword evidence="3" id="KW-0520">NAD</keyword>
<dbReference type="GO" id="GO:0016491">
    <property type="term" value="F:oxidoreductase activity"/>
    <property type="evidence" value="ECO:0007669"/>
    <property type="project" value="UniProtKB-KW"/>
</dbReference>
<dbReference type="SUPFAM" id="SSF51735">
    <property type="entry name" value="NAD(P)-binding Rossmann-fold domains"/>
    <property type="match status" value="1"/>
</dbReference>
<dbReference type="Pfam" id="PF03446">
    <property type="entry name" value="NAD_binding_2"/>
    <property type="match status" value="1"/>
</dbReference>
<dbReference type="InterPro" id="IPR029154">
    <property type="entry name" value="HIBADH-like_NADP-bd"/>
</dbReference>
<evidence type="ECO:0000259" key="6">
    <source>
        <dbReference type="Pfam" id="PF14833"/>
    </source>
</evidence>
<dbReference type="Gene3D" id="3.40.50.720">
    <property type="entry name" value="NAD(P)-binding Rossmann-like Domain"/>
    <property type="match status" value="1"/>
</dbReference>
<dbReference type="Gene3D" id="1.10.1040.10">
    <property type="entry name" value="N-(1-d-carboxylethyl)-l-norvaline Dehydrogenase, domain 2"/>
    <property type="match status" value="1"/>
</dbReference>
<evidence type="ECO:0000313" key="8">
    <source>
        <dbReference type="Proteomes" id="UP001212841"/>
    </source>
</evidence>
<organism evidence="7 8">
    <name type="scientific">Rhizophlyctis rosea</name>
    <dbReference type="NCBI Taxonomy" id="64517"/>
    <lineage>
        <taxon>Eukaryota</taxon>
        <taxon>Fungi</taxon>
        <taxon>Fungi incertae sedis</taxon>
        <taxon>Chytridiomycota</taxon>
        <taxon>Chytridiomycota incertae sedis</taxon>
        <taxon>Chytridiomycetes</taxon>
        <taxon>Rhizophlyctidales</taxon>
        <taxon>Rhizophlyctidaceae</taxon>
        <taxon>Rhizophlyctis</taxon>
    </lineage>
</organism>
<dbReference type="InterPro" id="IPR036291">
    <property type="entry name" value="NAD(P)-bd_dom_sf"/>
</dbReference>
<dbReference type="Proteomes" id="UP001212841">
    <property type="component" value="Unassembled WGS sequence"/>
</dbReference>
<evidence type="ECO:0000259" key="5">
    <source>
        <dbReference type="Pfam" id="PF03446"/>
    </source>
</evidence>
<evidence type="ECO:0000256" key="2">
    <source>
        <dbReference type="ARBA" id="ARBA00023002"/>
    </source>
</evidence>
<keyword evidence="8" id="KW-1185">Reference proteome</keyword>
<evidence type="ECO:0008006" key="9">
    <source>
        <dbReference type="Google" id="ProtNLM"/>
    </source>
</evidence>
<dbReference type="GO" id="GO:0050661">
    <property type="term" value="F:NADP binding"/>
    <property type="evidence" value="ECO:0007669"/>
    <property type="project" value="InterPro"/>
</dbReference>
<feature type="active site" evidence="4">
    <location>
        <position position="161"/>
    </location>
</feature>
<gene>
    <name evidence="7" type="ORF">HK097_000714</name>
</gene>
<dbReference type="InterPro" id="IPR015815">
    <property type="entry name" value="HIBADH-related"/>
</dbReference>
<dbReference type="AlphaFoldDB" id="A0AAD5S7S3"/>
<feature type="domain" description="6-phosphogluconate dehydrogenase NADP-binding" evidence="5">
    <location>
        <begin position="11"/>
        <end position="148"/>
    </location>
</feature>
<dbReference type="EMBL" id="JADGJD010001133">
    <property type="protein sequence ID" value="KAJ3046596.1"/>
    <property type="molecule type" value="Genomic_DNA"/>
</dbReference>
<dbReference type="InterPro" id="IPR006115">
    <property type="entry name" value="6PGDH_NADP-bd"/>
</dbReference>